<organism evidence="1 2">
    <name type="scientific">Cajanus cajan</name>
    <name type="common">Pigeon pea</name>
    <name type="synonym">Cajanus indicus</name>
    <dbReference type="NCBI Taxonomy" id="3821"/>
    <lineage>
        <taxon>Eukaryota</taxon>
        <taxon>Viridiplantae</taxon>
        <taxon>Streptophyta</taxon>
        <taxon>Embryophyta</taxon>
        <taxon>Tracheophyta</taxon>
        <taxon>Spermatophyta</taxon>
        <taxon>Magnoliopsida</taxon>
        <taxon>eudicotyledons</taxon>
        <taxon>Gunneridae</taxon>
        <taxon>Pentapetalae</taxon>
        <taxon>rosids</taxon>
        <taxon>fabids</taxon>
        <taxon>Fabales</taxon>
        <taxon>Fabaceae</taxon>
        <taxon>Papilionoideae</taxon>
        <taxon>50 kb inversion clade</taxon>
        <taxon>NPAAA clade</taxon>
        <taxon>indigoferoid/millettioid clade</taxon>
        <taxon>Phaseoleae</taxon>
        <taxon>Cajanus</taxon>
    </lineage>
</organism>
<evidence type="ECO:0000313" key="2">
    <source>
        <dbReference type="Proteomes" id="UP000075243"/>
    </source>
</evidence>
<protein>
    <recommendedName>
        <fullName evidence="3">DDE Tnp4 domain-containing protein</fullName>
    </recommendedName>
</protein>
<proteinExistence type="predicted"/>
<accession>A0A151SDP7</accession>
<gene>
    <name evidence="1" type="ORF">KK1_025159</name>
</gene>
<evidence type="ECO:0008006" key="3">
    <source>
        <dbReference type="Google" id="ProtNLM"/>
    </source>
</evidence>
<dbReference type="Proteomes" id="UP000075243">
    <property type="component" value="Unassembled WGS sequence"/>
</dbReference>
<feature type="non-terminal residue" evidence="1">
    <location>
        <position position="1"/>
    </location>
</feature>
<keyword evidence="2" id="KW-1185">Reference proteome</keyword>
<reference evidence="1" key="1">
    <citation type="journal article" date="2012" name="Nat. Biotechnol.">
        <title>Draft genome sequence of pigeonpea (Cajanus cajan), an orphan legume crop of resource-poor farmers.</title>
        <authorList>
            <person name="Varshney R.K."/>
            <person name="Chen W."/>
            <person name="Li Y."/>
            <person name="Bharti A.K."/>
            <person name="Saxena R.K."/>
            <person name="Schlueter J.A."/>
            <person name="Donoghue M.T."/>
            <person name="Azam S."/>
            <person name="Fan G."/>
            <person name="Whaley A.M."/>
            <person name="Farmer A.D."/>
            <person name="Sheridan J."/>
            <person name="Iwata A."/>
            <person name="Tuteja R."/>
            <person name="Penmetsa R.V."/>
            <person name="Wu W."/>
            <person name="Upadhyaya H.D."/>
            <person name="Yang S.P."/>
            <person name="Shah T."/>
            <person name="Saxena K.B."/>
            <person name="Michael T."/>
            <person name="McCombie W.R."/>
            <person name="Yang B."/>
            <person name="Zhang G."/>
            <person name="Yang H."/>
            <person name="Wang J."/>
            <person name="Spillane C."/>
            <person name="Cook D.R."/>
            <person name="May G.D."/>
            <person name="Xu X."/>
            <person name="Jackson S.A."/>
        </authorList>
    </citation>
    <scope>NUCLEOTIDE SEQUENCE [LARGE SCALE GENOMIC DNA]</scope>
</reference>
<evidence type="ECO:0000313" key="1">
    <source>
        <dbReference type="EMBL" id="KYP52952.1"/>
    </source>
</evidence>
<dbReference type="EMBL" id="KQ483418">
    <property type="protein sequence ID" value="KYP52952.1"/>
    <property type="molecule type" value="Genomic_DNA"/>
</dbReference>
<dbReference type="Gramene" id="C.cajan_24292.t">
    <property type="protein sequence ID" value="C.cajan_24292.t.cds1"/>
    <property type="gene ID" value="C.cajan_24292"/>
</dbReference>
<name>A0A151SDP7_CAJCA</name>
<sequence length="55" mass="6548">NKNEVFNLRYALLKNIIESILLKLHFTIFKLNSLFLFKIRIELILACITLHNLFS</sequence>
<dbReference type="AlphaFoldDB" id="A0A151SDP7"/>